<dbReference type="Proteomes" id="UP000241118">
    <property type="component" value="Unassembled WGS sequence"/>
</dbReference>
<reference evidence="1 2" key="1">
    <citation type="submission" date="2018-03" db="EMBL/GenBank/DDBJ databases">
        <title>Genomic Encyclopedia of Type Strains, Phase III (KMG-III): the genomes of soil and plant-associated and newly described type strains.</title>
        <authorList>
            <person name="Whitman W."/>
        </authorList>
    </citation>
    <scope>NUCLEOTIDE SEQUENCE [LARGE SCALE GENOMIC DNA]</scope>
    <source>
        <strain evidence="1 2">CGMCC 4.7097</strain>
    </source>
</reference>
<gene>
    <name evidence="1" type="ORF">B0I31_102310</name>
</gene>
<proteinExistence type="predicted"/>
<evidence type="ECO:0000313" key="1">
    <source>
        <dbReference type="EMBL" id="PSL57332.1"/>
    </source>
</evidence>
<comment type="caution">
    <text evidence="1">The sequence shown here is derived from an EMBL/GenBank/DDBJ whole genome shotgun (WGS) entry which is preliminary data.</text>
</comment>
<dbReference type="EMBL" id="PYAX01000002">
    <property type="protein sequence ID" value="PSL57332.1"/>
    <property type="molecule type" value="Genomic_DNA"/>
</dbReference>
<evidence type="ECO:0000313" key="2">
    <source>
        <dbReference type="Proteomes" id="UP000241118"/>
    </source>
</evidence>
<protein>
    <submittedName>
        <fullName evidence="1">Uncharacterized protein</fullName>
    </submittedName>
</protein>
<accession>A0A2P8IFU6</accession>
<dbReference type="AlphaFoldDB" id="A0A2P8IFU6"/>
<name>A0A2P8IFU6_SACCR</name>
<sequence>MATRTVLACRGLRRSFDDLVAVDDLGFEPAVTEIRP</sequence>
<keyword evidence="2" id="KW-1185">Reference proteome</keyword>
<organism evidence="1 2">
    <name type="scientific">Saccharothrix carnea</name>
    <dbReference type="NCBI Taxonomy" id="1280637"/>
    <lineage>
        <taxon>Bacteria</taxon>
        <taxon>Bacillati</taxon>
        <taxon>Actinomycetota</taxon>
        <taxon>Actinomycetes</taxon>
        <taxon>Pseudonocardiales</taxon>
        <taxon>Pseudonocardiaceae</taxon>
        <taxon>Saccharothrix</taxon>
    </lineage>
</organism>